<feature type="domain" description="Retroviral polymerase SH3-like" evidence="4">
    <location>
        <begin position="57"/>
        <end position="109"/>
    </location>
</feature>
<dbReference type="Pfam" id="PF25597">
    <property type="entry name" value="SH3_retrovirus"/>
    <property type="match status" value="1"/>
</dbReference>
<evidence type="ECO:0000256" key="1">
    <source>
        <dbReference type="ARBA" id="ARBA00022723"/>
    </source>
</evidence>
<proteinExistence type="predicted"/>
<name>A0ABQ5GUQ3_9ASTR</name>
<reference evidence="5" key="1">
    <citation type="journal article" date="2022" name="Int. J. Mol. Sci.">
        <title>Draft Genome of Tanacetum Coccineum: Genomic Comparison of Closely Related Tanacetum-Family Plants.</title>
        <authorList>
            <person name="Yamashiro T."/>
            <person name="Shiraishi A."/>
            <person name="Nakayama K."/>
            <person name="Satake H."/>
        </authorList>
    </citation>
    <scope>NUCLEOTIDE SEQUENCE</scope>
</reference>
<dbReference type="EMBL" id="BQNB010018859">
    <property type="protein sequence ID" value="GJT79034.1"/>
    <property type="molecule type" value="Genomic_DNA"/>
</dbReference>
<keyword evidence="1" id="KW-0479">Metal-binding</keyword>
<keyword evidence="2" id="KW-0378">Hydrolase</keyword>
<feature type="domain" description="Reverse transcriptase Ty1/copia-type" evidence="3">
    <location>
        <begin position="276"/>
        <end position="353"/>
    </location>
</feature>
<dbReference type="InterPro" id="IPR013103">
    <property type="entry name" value="RVT_2"/>
</dbReference>
<sequence>MLNGSVLSKHFWTEAVKIACYTQNRSIIVKRHDKTSYEIFRKRIPDMSYFHVFGFHVFIHNYKDYLGKFDAKADDRYFLGYSFVLKAFRVFNIMRQQIEKTYHVTFDKSMEAIKFTNTLIDEIGIDDLSRYPPDEFLHEDDPSRQYKANSDFSYYIIPHDTPHTEDIKGPPDLTNTKGIQEQNVQVEQINSQPTEEFFGNYTETLLPITESLVPKVISSQSMLTRSMAAKLIAALASEYVFADFLSEIEPKKKQSLDSCSSTLWKDSHWLQMGVRNKKDELETIIKNKARLVAQGYSQEEGIDYDKIFAPIARMEAIRIFFAFATYMNFKVFQMDVKSTFQNRKLKEEVYVKQLLLVPSCRVIFDLEPLSLSFDFVFTSEIFKSLSFSLDRLCHLAILCLDQHAHTLHLLESSLIIFPKA</sequence>
<organism evidence="5 6">
    <name type="scientific">Tanacetum coccineum</name>
    <dbReference type="NCBI Taxonomy" id="301880"/>
    <lineage>
        <taxon>Eukaryota</taxon>
        <taxon>Viridiplantae</taxon>
        <taxon>Streptophyta</taxon>
        <taxon>Embryophyta</taxon>
        <taxon>Tracheophyta</taxon>
        <taxon>Spermatophyta</taxon>
        <taxon>Magnoliopsida</taxon>
        <taxon>eudicotyledons</taxon>
        <taxon>Gunneridae</taxon>
        <taxon>Pentapetalae</taxon>
        <taxon>asterids</taxon>
        <taxon>campanulids</taxon>
        <taxon>Asterales</taxon>
        <taxon>Asteraceae</taxon>
        <taxon>Asteroideae</taxon>
        <taxon>Anthemideae</taxon>
        <taxon>Anthemidinae</taxon>
        <taxon>Tanacetum</taxon>
    </lineage>
</organism>
<gene>
    <name evidence="5" type="ORF">Tco_1045759</name>
</gene>
<evidence type="ECO:0000259" key="3">
    <source>
        <dbReference type="Pfam" id="PF07727"/>
    </source>
</evidence>
<evidence type="ECO:0000256" key="2">
    <source>
        <dbReference type="ARBA" id="ARBA00022801"/>
    </source>
</evidence>
<dbReference type="Proteomes" id="UP001151760">
    <property type="component" value="Unassembled WGS sequence"/>
</dbReference>
<evidence type="ECO:0000259" key="4">
    <source>
        <dbReference type="Pfam" id="PF25597"/>
    </source>
</evidence>
<dbReference type="Pfam" id="PF07727">
    <property type="entry name" value="RVT_2"/>
    <property type="match status" value="1"/>
</dbReference>
<dbReference type="PANTHER" id="PTHR42648">
    <property type="entry name" value="TRANSPOSASE, PUTATIVE-RELATED"/>
    <property type="match status" value="1"/>
</dbReference>
<evidence type="ECO:0000313" key="5">
    <source>
        <dbReference type="EMBL" id="GJT79034.1"/>
    </source>
</evidence>
<comment type="caution">
    <text evidence="5">The sequence shown here is derived from an EMBL/GenBank/DDBJ whole genome shotgun (WGS) entry which is preliminary data.</text>
</comment>
<evidence type="ECO:0000313" key="6">
    <source>
        <dbReference type="Proteomes" id="UP001151760"/>
    </source>
</evidence>
<protein>
    <submittedName>
        <fullName evidence="5">Retrovirus-related pol polyprotein from transposon TNT 1-94</fullName>
    </submittedName>
</protein>
<dbReference type="PANTHER" id="PTHR42648:SF32">
    <property type="entry name" value="RIBONUCLEASE H-LIKE DOMAIN, GAG-PRE-INTEGRASE DOMAIN PROTEIN-RELATED"/>
    <property type="match status" value="1"/>
</dbReference>
<keyword evidence="6" id="KW-1185">Reference proteome</keyword>
<dbReference type="InterPro" id="IPR057670">
    <property type="entry name" value="SH3_retrovirus"/>
</dbReference>
<accession>A0ABQ5GUQ3</accession>
<dbReference type="InterPro" id="IPR039537">
    <property type="entry name" value="Retrotran_Ty1/copia-like"/>
</dbReference>
<reference evidence="5" key="2">
    <citation type="submission" date="2022-01" db="EMBL/GenBank/DDBJ databases">
        <authorList>
            <person name="Yamashiro T."/>
            <person name="Shiraishi A."/>
            <person name="Satake H."/>
            <person name="Nakayama K."/>
        </authorList>
    </citation>
    <scope>NUCLEOTIDE SEQUENCE</scope>
</reference>